<evidence type="ECO:0000256" key="2">
    <source>
        <dbReference type="ARBA" id="ARBA00022448"/>
    </source>
</evidence>
<evidence type="ECO:0000256" key="5">
    <source>
        <dbReference type="ARBA" id="ARBA00022826"/>
    </source>
</evidence>
<evidence type="ECO:0000256" key="6">
    <source>
        <dbReference type="ARBA" id="ARBA00022958"/>
    </source>
</evidence>
<evidence type="ECO:0000256" key="1">
    <source>
        <dbReference type="ARBA" id="ARBA00004141"/>
    </source>
</evidence>
<evidence type="ECO:0000256" key="8">
    <source>
        <dbReference type="ARBA" id="ARBA00023065"/>
    </source>
</evidence>
<reference evidence="13 14" key="1">
    <citation type="submission" date="2012-04" db="EMBL/GenBank/DDBJ databases">
        <title>The Genome Sequence of Saprolegnia declina VS20.</title>
        <authorList>
            <consortium name="The Broad Institute Genome Sequencing Platform"/>
            <person name="Russ C."/>
            <person name="Nusbaum C."/>
            <person name="Tyler B."/>
            <person name="van West P."/>
            <person name="Dieguez-Uribeondo J."/>
            <person name="de Bruijn I."/>
            <person name="Tripathy S."/>
            <person name="Jiang R."/>
            <person name="Young S.K."/>
            <person name="Zeng Q."/>
            <person name="Gargeya S."/>
            <person name="Fitzgerald M."/>
            <person name="Haas B."/>
            <person name="Abouelleil A."/>
            <person name="Alvarado L."/>
            <person name="Arachchi H.M."/>
            <person name="Berlin A."/>
            <person name="Chapman S.B."/>
            <person name="Goldberg J."/>
            <person name="Griggs A."/>
            <person name="Gujja S."/>
            <person name="Hansen M."/>
            <person name="Howarth C."/>
            <person name="Imamovic A."/>
            <person name="Larimer J."/>
            <person name="McCowen C."/>
            <person name="Montmayeur A."/>
            <person name="Murphy C."/>
            <person name="Neiman D."/>
            <person name="Pearson M."/>
            <person name="Priest M."/>
            <person name="Roberts A."/>
            <person name="Saif S."/>
            <person name="Shea T."/>
            <person name="Sisk P."/>
            <person name="Sykes S."/>
            <person name="Wortman J."/>
            <person name="Nusbaum C."/>
            <person name="Birren B."/>
        </authorList>
    </citation>
    <scope>NUCLEOTIDE SEQUENCE [LARGE SCALE GENOMIC DNA]</scope>
    <source>
        <strain evidence="13 14">VS20</strain>
    </source>
</reference>
<dbReference type="OrthoDB" id="10035564at2759"/>
<dbReference type="InterPro" id="IPR048735">
    <property type="entry name" value="Slowpoke-like_C"/>
</dbReference>
<evidence type="ECO:0000256" key="7">
    <source>
        <dbReference type="ARBA" id="ARBA00022989"/>
    </source>
</evidence>
<keyword evidence="8" id="KW-0406">Ion transport</keyword>
<evidence type="ECO:0000256" key="3">
    <source>
        <dbReference type="ARBA" id="ARBA00022538"/>
    </source>
</evidence>
<dbReference type="Proteomes" id="UP000030762">
    <property type="component" value="Unassembled WGS sequence"/>
</dbReference>
<dbReference type="Pfam" id="PF22614">
    <property type="entry name" value="Slo-like_RCK"/>
    <property type="match status" value="1"/>
</dbReference>
<keyword evidence="7" id="KW-1133">Transmembrane helix</keyword>
<feature type="domain" description="RCK N-terminal" evidence="12">
    <location>
        <begin position="8"/>
        <end position="83"/>
    </location>
</feature>
<keyword evidence="10" id="KW-0407">Ion channel</keyword>
<evidence type="ECO:0000256" key="9">
    <source>
        <dbReference type="ARBA" id="ARBA00023136"/>
    </source>
</evidence>
<sequence>MGAATRDAIPIVIISNRVLTKKQFAGIQSYEHVYYLRGSPLALPILETARVGRSKRIVILRNCSELANGETETDPNDVMDQNMIDTDAITLHRFLTEVCAAQRSDDMARPTILIELSRPNSLRFLKDPTLNYHDDDDAIKMLTKQAIARVDDPLDRICNPLYASGKVFVSNALDALLGTCNKYGSLLELVQLLVLGENNAGGLDQMDIPVLQNGRPYGACFEELLVHQGILCLGVYRARPEADTSYVVVNPNPGLVLDPADKLFVLR</sequence>
<accession>T0QZR5</accession>
<dbReference type="InterPro" id="IPR047871">
    <property type="entry name" value="K_chnl_Slo-like"/>
</dbReference>
<organism evidence="13 14">
    <name type="scientific">Saprolegnia diclina (strain VS20)</name>
    <dbReference type="NCBI Taxonomy" id="1156394"/>
    <lineage>
        <taxon>Eukaryota</taxon>
        <taxon>Sar</taxon>
        <taxon>Stramenopiles</taxon>
        <taxon>Oomycota</taxon>
        <taxon>Saprolegniomycetes</taxon>
        <taxon>Saprolegniales</taxon>
        <taxon>Saprolegniaceae</taxon>
        <taxon>Saprolegnia</taxon>
    </lineage>
</organism>
<protein>
    <recommendedName>
        <fullName evidence="15">Calcium-activated potassium channel BK alpha subunit domain-containing protein</fullName>
    </recommendedName>
</protein>
<dbReference type="EMBL" id="JH767138">
    <property type="protein sequence ID" value="EQC39530.1"/>
    <property type="molecule type" value="Genomic_DNA"/>
</dbReference>
<proteinExistence type="predicted"/>
<keyword evidence="9" id="KW-0472">Membrane</keyword>
<evidence type="ECO:0000313" key="14">
    <source>
        <dbReference type="Proteomes" id="UP000030762"/>
    </source>
</evidence>
<keyword evidence="2" id="KW-0813">Transport</keyword>
<dbReference type="PANTHER" id="PTHR10027">
    <property type="entry name" value="CALCIUM-ACTIVATED POTASSIUM CHANNEL ALPHA CHAIN"/>
    <property type="match status" value="1"/>
</dbReference>
<evidence type="ECO:0000259" key="12">
    <source>
        <dbReference type="Pfam" id="PF22614"/>
    </source>
</evidence>
<evidence type="ECO:0000256" key="4">
    <source>
        <dbReference type="ARBA" id="ARBA00022692"/>
    </source>
</evidence>
<evidence type="ECO:0000259" key="11">
    <source>
        <dbReference type="Pfam" id="PF21014"/>
    </source>
</evidence>
<dbReference type="GO" id="GO:0005267">
    <property type="term" value="F:potassium channel activity"/>
    <property type="evidence" value="ECO:0007669"/>
    <property type="project" value="UniProtKB-KW"/>
</dbReference>
<keyword evidence="6" id="KW-0630">Potassium</keyword>
<evidence type="ECO:0000256" key="10">
    <source>
        <dbReference type="ARBA" id="ARBA00023303"/>
    </source>
</evidence>
<keyword evidence="5" id="KW-0631">Potassium channel</keyword>
<evidence type="ECO:0008006" key="15">
    <source>
        <dbReference type="Google" id="ProtNLM"/>
    </source>
</evidence>
<keyword evidence="4" id="KW-0812">Transmembrane</keyword>
<dbReference type="GO" id="GO:0016020">
    <property type="term" value="C:membrane"/>
    <property type="evidence" value="ECO:0007669"/>
    <property type="project" value="UniProtKB-SubCell"/>
</dbReference>
<evidence type="ECO:0000313" key="13">
    <source>
        <dbReference type="EMBL" id="EQC39530.1"/>
    </source>
</evidence>
<dbReference type="Pfam" id="PF21014">
    <property type="entry name" value="Slowpoke_C"/>
    <property type="match status" value="1"/>
</dbReference>
<comment type="subcellular location">
    <subcellularLocation>
        <location evidence="1">Membrane</location>
        <topology evidence="1">Multi-pass membrane protein</topology>
    </subcellularLocation>
</comment>
<dbReference type="PANTHER" id="PTHR10027:SF10">
    <property type="entry name" value="SLOWPOKE 2, ISOFORM D"/>
    <property type="match status" value="1"/>
</dbReference>
<dbReference type="AlphaFoldDB" id="T0QZR5"/>
<gene>
    <name evidence="13" type="ORF">SDRG_02968</name>
</gene>
<dbReference type="InterPro" id="IPR003148">
    <property type="entry name" value="RCK_N"/>
</dbReference>
<keyword evidence="14" id="KW-1185">Reference proteome</keyword>
<feature type="domain" description="Ca2+-activated K+ channel Slowpoke-like C-terminal" evidence="11">
    <location>
        <begin position="209"/>
        <end position="266"/>
    </location>
</feature>
<dbReference type="RefSeq" id="XP_008606802.1">
    <property type="nucleotide sequence ID" value="XM_008608580.1"/>
</dbReference>
<dbReference type="InParanoid" id="T0QZR5"/>
<name>T0QZR5_SAPDV</name>
<dbReference type="GeneID" id="19943695"/>
<dbReference type="VEuPathDB" id="FungiDB:SDRG_02968"/>
<keyword evidence="3" id="KW-0633">Potassium transport</keyword>